<evidence type="ECO:0000256" key="2">
    <source>
        <dbReference type="ARBA" id="ARBA00022771"/>
    </source>
</evidence>
<feature type="domain" description="EF-hand" evidence="7">
    <location>
        <begin position="108"/>
        <end position="143"/>
    </location>
</feature>
<organism evidence="9 10">
    <name type="scientific">Phasianus colchicus</name>
    <name type="common">Common pheasant</name>
    <dbReference type="NCBI Taxonomy" id="9054"/>
    <lineage>
        <taxon>Eukaryota</taxon>
        <taxon>Metazoa</taxon>
        <taxon>Chordata</taxon>
        <taxon>Craniata</taxon>
        <taxon>Vertebrata</taxon>
        <taxon>Euteleostomi</taxon>
        <taxon>Archelosauria</taxon>
        <taxon>Archosauria</taxon>
        <taxon>Dinosauria</taxon>
        <taxon>Saurischia</taxon>
        <taxon>Theropoda</taxon>
        <taxon>Coelurosauria</taxon>
        <taxon>Aves</taxon>
        <taxon>Neognathae</taxon>
        <taxon>Galloanserae</taxon>
        <taxon>Galliformes</taxon>
        <taxon>Phasianidae</taxon>
        <taxon>Phasianinae</taxon>
        <taxon>Phasianus</taxon>
    </lineage>
</organism>
<dbReference type="SUPFAM" id="SSF57850">
    <property type="entry name" value="RING/U-box"/>
    <property type="match status" value="2"/>
</dbReference>
<evidence type="ECO:0000256" key="3">
    <source>
        <dbReference type="ARBA" id="ARBA00022833"/>
    </source>
</evidence>
<dbReference type="OMA" id="RPTPPCE"/>
<dbReference type="InterPro" id="IPR004939">
    <property type="entry name" value="APC_su10/DOC_dom"/>
</dbReference>
<evidence type="ECO:0000259" key="6">
    <source>
        <dbReference type="PROSITE" id="PS50135"/>
    </source>
</evidence>
<dbReference type="InterPro" id="IPR047052">
    <property type="entry name" value="ZZEF1_APC10"/>
</dbReference>
<dbReference type="PANTHER" id="PTHR22772">
    <property type="entry name" value="NOVEL ZZ TYPE ZINC FINGER DOMAIN CONTAINING PROTEIN"/>
    <property type="match status" value="1"/>
</dbReference>
<protein>
    <submittedName>
        <fullName evidence="9">Zinc finger ZZ-type and EF-hand domain containing 1</fullName>
    </submittedName>
</protein>
<dbReference type="GO" id="GO:0008270">
    <property type="term" value="F:zinc ion binding"/>
    <property type="evidence" value="ECO:0007669"/>
    <property type="project" value="UniProtKB-KW"/>
</dbReference>
<dbReference type="PROSITE" id="PS50222">
    <property type="entry name" value="EF_HAND_2"/>
    <property type="match status" value="1"/>
</dbReference>
<dbReference type="InterPro" id="IPR011992">
    <property type="entry name" value="EF-hand-dom_pair"/>
</dbReference>
<proteinExistence type="predicted"/>
<evidence type="ECO:0000259" key="7">
    <source>
        <dbReference type="PROSITE" id="PS50222"/>
    </source>
</evidence>
<feature type="region of interest" description="Disordered" evidence="5">
    <location>
        <begin position="1988"/>
        <end position="2025"/>
    </location>
</feature>
<feature type="compositionally biased region" description="Pro residues" evidence="5">
    <location>
        <begin position="28"/>
        <end position="40"/>
    </location>
</feature>
<evidence type="ECO:0000256" key="5">
    <source>
        <dbReference type="SAM" id="MobiDB-lite"/>
    </source>
</evidence>
<dbReference type="PROSITE" id="PS01357">
    <property type="entry name" value="ZF_ZZ_1"/>
    <property type="match status" value="1"/>
</dbReference>
<dbReference type="Gene3D" id="2.60.120.260">
    <property type="entry name" value="Galactose-binding domain-like"/>
    <property type="match status" value="1"/>
</dbReference>
<dbReference type="Ensembl" id="ENSPCLT00000006592.1">
    <property type="protein sequence ID" value="ENSPCLP00000004721.1"/>
    <property type="gene ID" value="ENSPCLG00000004055.1"/>
</dbReference>
<accession>A0A669PSV3</accession>
<dbReference type="InterPro" id="IPR041986">
    <property type="entry name" value="ZZEF1_ZZ"/>
</dbReference>
<dbReference type="Gene3D" id="1.10.238.10">
    <property type="entry name" value="EF-hand"/>
    <property type="match status" value="1"/>
</dbReference>
<evidence type="ECO:0000313" key="10">
    <source>
        <dbReference type="Proteomes" id="UP000472261"/>
    </source>
</evidence>
<feature type="compositionally biased region" description="Polar residues" evidence="5">
    <location>
        <begin position="1988"/>
        <end position="1997"/>
    </location>
</feature>
<dbReference type="PROSITE" id="PS50135">
    <property type="entry name" value="ZF_ZZ_2"/>
    <property type="match status" value="2"/>
</dbReference>
<feature type="domain" description="DOC" evidence="8">
    <location>
        <begin position="223"/>
        <end position="402"/>
    </location>
</feature>
<feature type="domain" description="ZZ-type" evidence="6">
    <location>
        <begin position="1843"/>
        <end position="1898"/>
    </location>
</feature>
<evidence type="ECO:0000256" key="1">
    <source>
        <dbReference type="ARBA" id="ARBA00022723"/>
    </source>
</evidence>
<dbReference type="Gene3D" id="3.30.60.90">
    <property type="match status" value="2"/>
</dbReference>
<reference evidence="9" key="1">
    <citation type="submission" date="2025-08" db="UniProtKB">
        <authorList>
            <consortium name="Ensembl"/>
        </authorList>
    </citation>
    <scope>IDENTIFICATION</scope>
</reference>
<dbReference type="CDD" id="cd02249">
    <property type="entry name" value="ZZ"/>
    <property type="match status" value="1"/>
</dbReference>
<name>A0A669PSV3_PHACC</name>
<dbReference type="CDD" id="cd08667">
    <property type="entry name" value="APC10-ZZEF1"/>
    <property type="match status" value="1"/>
</dbReference>
<keyword evidence="2 4" id="KW-0863">Zinc-finger</keyword>
<dbReference type="PANTHER" id="PTHR22772:SF4">
    <property type="entry name" value="ZINC FINGER ZZ-TYPE AND EF-HAND DOMAIN-CONTAINING PROTEIN 1"/>
    <property type="match status" value="1"/>
</dbReference>
<evidence type="ECO:0000256" key="4">
    <source>
        <dbReference type="PROSITE-ProRule" id="PRU00228"/>
    </source>
</evidence>
<dbReference type="GO" id="GO:0005509">
    <property type="term" value="F:calcium ion binding"/>
    <property type="evidence" value="ECO:0007669"/>
    <property type="project" value="InterPro"/>
</dbReference>
<dbReference type="Pfam" id="PF00569">
    <property type="entry name" value="ZZ"/>
    <property type="match status" value="2"/>
</dbReference>
<dbReference type="InterPro" id="IPR043145">
    <property type="entry name" value="Znf_ZZ_sf"/>
</dbReference>
<dbReference type="SUPFAM" id="SSF47473">
    <property type="entry name" value="EF-hand"/>
    <property type="match status" value="1"/>
</dbReference>
<feature type="compositionally biased region" description="Basic and acidic residues" evidence="5">
    <location>
        <begin position="2006"/>
        <end position="2019"/>
    </location>
</feature>
<feature type="domain" description="ZZ-type" evidence="6">
    <location>
        <begin position="1794"/>
        <end position="1849"/>
    </location>
</feature>
<reference evidence="9" key="2">
    <citation type="submission" date="2025-09" db="UniProtKB">
        <authorList>
            <consortium name="Ensembl"/>
        </authorList>
    </citation>
    <scope>IDENTIFICATION</scope>
</reference>
<dbReference type="SUPFAM" id="SSF49785">
    <property type="entry name" value="Galactose-binding domain-like"/>
    <property type="match status" value="1"/>
</dbReference>
<dbReference type="CDD" id="cd02343">
    <property type="entry name" value="ZZ_EF"/>
    <property type="match status" value="1"/>
</dbReference>
<feature type="compositionally biased region" description="Polar residues" evidence="5">
    <location>
        <begin position="1521"/>
        <end position="1541"/>
    </location>
</feature>
<evidence type="ECO:0000259" key="8">
    <source>
        <dbReference type="PROSITE" id="PS51284"/>
    </source>
</evidence>
<keyword evidence="3" id="KW-0862">Zinc</keyword>
<dbReference type="SMART" id="SM00291">
    <property type="entry name" value="ZnF_ZZ"/>
    <property type="match status" value="2"/>
</dbReference>
<dbReference type="Pfam" id="PF03256">
    <property type="entry name" value="ANAPC10"/>
    <property type="match status" value="1"/>
</dbReference>
<feature type="region of interest" description="Disordered" evidence="5">
    <location>
        <begin position="1467"/>
        <end position="1545"/>
    </location>
</feature>
<feature type="compositionally biased region" description="Basic and acidic residues" evidence="5">
    <location>
        <begin position="1269"/>
        <end position="1282"/>
    </location>
</feature>
<feature type="compositionally biased region" description="Low complexity" evidence="5">
    <location>
        <begin position="1477"/>
        <end position="1489"/>
    </location>
</feature>
<dbReference type="PROSITE" id="PS51284">
    <property type="entry name" value="DOC"/>
    <property type="match status" value="1"/>
</dbReference>
<feature type="compositionally biased region" description="Acidic residues" evidence="5">
    <location>
        <begin position="10"/>
        <end position="20"/>
    </location>
</feature>
<feature type="region of interest" description="Disordered" evidence="5">
    <location>
        <begin position="1261"/>
        <end position="1282"/>
    </location>
</feature>
<dbReference type="Proteomes" id="UP000472261">
    <property type="component" value="Unplaced"/>
</dbReference>
<sequence length="2910" mass="328014">MGTAASHSSEEEEEGAEEGMEAAAQPGDPFPAASPAPPLPPAEVLLEQARLREATARLREAALPESLVSRHHGALVRWLEERLSRGDEAVSLEQFCEVLESVSRLTAGSRGESEEAFAQFDAEGDGTVDVENMLEALKNSSGANLQGELSHVIRQLQACSLVPGFIDIFSESKERLGLHASMILRFLHRNRISSTAIPYPVLEYFNNICMMRSSVLKDSLDRLLLKEREYPSDLNGNEESDKLKSVMKCYTHIETSSNSADIDKMTNGETTSFWQSDGSARSHWIRLKMKPDVVLRHLSIAVAANDQSYMPQQVTVAVGRNASSLQEVRDVHIPSNITGYVTLLENANISPMYVQINIKRCLSDGCDTRIHGLRAIGYQRVKKVGVSVCDASAIWYWSLLTSLVTASMETNPAFVHTILQNTQKALQHMPPLSLTPSSTDFSSFLSPNVLQEVDSFLIRITSCCTTPDVELTLLAFALARGSVAKVISSLCTITDHLDTPYKASSLIASMATVRQNLLYKYGKPLRLTLQACDVKGKEDKSGPENLLVEPWTGDGFLTETGKTRASIILSTGTESSFQVTQIRIKVRRGAIGAQCGLVFAYNSASEKFHAEEHFKRFESYDKWKLKEFKQFLKNRSSCSPDELGDDDPIGWFEVDEEWDEVDVRMQQCRVAQYLMIKFLCTRQDTAERLGVQGLNVLGYLRPMREEPSRSMHCLQCRKTDDETVCGTTLLLKTLHFIQQLAQDLVQQKESGLKCKSYLDFTDLDLQLFWNFYNKLHQNPREECIFAQTLLLQLLQSCFSVLTGDNKTSKPQETLQSKTPGHTKAAEDLYRHLCEVVDMEDTNFMPVKMLKQEVKNTLLSGAAIFFPDRQTRRNQLFAMMKNITEQEHKQSVHLAFRSLCTHFSDQDPGGLLLLPEKGVSANFDVSEVLSVMDTLLLVAARECEMMMLDVAQQESGTVLSSLFWSVQGSLLSWCYLQLKGSDSSAKDLAIEILKNYVGQFLTNIRMILQSLLSKYSGKTIVEKISNSVFAMATRQLVIFLLDFCTLDIPYCTLLQEFSTLVEPLKKLCSEPHKVTKDTVPTCDWQQEQPVVLRTWTLESLHNYENNCHDVSVFLCHGATYFEVEFDEKCETERRYDYLEFTDARGAKTRYDTKVGTEKWPKKVTFKAGPRLQFLFHSDSSNNEWGYKFTVTAYGLPDVAVSWGLDLQLLVCRLMGRLASRSMALKSLRELGSEADLPPLKVTSVLNSPLWKPVFRHQMCPEAEPGASETNRGRQDKKEVLRSSHQDDCRNFLIDFAQSDPAQDFSGQKSELFKGLVQTCRKQTPKTDTVAGFTVDRAVNSTFAALVYLTPALYEKLQKYVNSGGKVPLSDEFAQVYSLADSIRIWMLEMKQKSLMGRGNDTEEKQSTEASEVNPETLAKLCMQKSLLLLNFLPVRAKTKGSTSDSLEAQDGGNVHQYVVNKNQRKSSVVETDFQAAHSSSSSGVTRSVSVEGEQTTQSDTKIKQITDPLQAEEASAFHSKPSENTASQQEDVSSPPSTPTRKSQFSRGRLRLLSFRSVEEPRAVPTLKEKYPILKNILDFIKDQSLSHESVLKVLALRKSQGQNILEVLRTIRRCLDSLGQPHCFHPPCVLFLLELLACQKDFTNYFGNLEGCGAALHKEIRESYYQLVLFLVNAVKGFSAINDRSLLPALSCVQTTLLHFLDMSWEPSDLSFFVEIQLPQLLMTTSQENISIHDSVICQWSEEDEIADYKQNCEWMDECQDIMFESWYEKIAQADPEKQRKMHMFVARYCDLLNVDISCDGCDEIAPWHRYRCLQCNDMDLCKTCFLGGVKPEGHEDDHEMVNMEYACDHCQGVIIGRRMNCNVCDDFDLCYGCYSAKKYSDSHLPTHSITVYPMVTIRISDRQRLIQPYVHNYSWLLFAALTLYSADLANGEEVEGEKLDSQVLSHARVLQHQCIQLIGDCLMKAQQGKGLKNLALLCMLPEGESLSENDTVSVSPPTDGAPKSHTGDKAGKGKDEKPSTGSLMHSNVMDDCISEDSAQKQAEKVLIPSQEQVFAECSQKRILGLLAAMLPPFKSGSTMSLINLEQILPLMFQVVISNAGHLNETYHLTLGLLGQLILRLKPAEVDAAVAKVLSTKHSLFAAGDPTTVPEGWKTTHLLFSLGAVCLDSRVGLDWASSMADILRSLNSSAQWHSVIAAFTDHCIKQLPFQLKHTNIFTLLVLVGFPEVLCMGTRSVYMDNANEAHNVIILKHFTEKNRAVVVDIKTRKRKTVKDYQLIQKCEQEGSDSQAQLRQYLQHFVLICTHLLQTTIDSSYAEAVEATWVLSLALKGLYRTLKIHGFQEVQAAFLQSDLLKLLVKKCSKGTGFSKTWLLRDLEILSIMLYSSKKEISSLAEREDTELEEREQDQDVEQTIVGPADVEQNKLDPLEGLDEATKICFLMTHDALNAPLHILRAMYELQMKRTDSFFLEVQKRFDGDVITTDERIRTLAQKWQPSKRLRLEEQSSKAVDTDMIILPCLSKPVLCDKATEETNPVAQKLITNTESDLQLSYAKQRRTKSSILLHKELDSRSKKAVRDYLYRVNEATAVLYARHVLASLLAEWPDDVAINEEVLDLSGPAHMTYILDMLMQLEEKQLWEKILQKVLLGCNESMLGTMALTACQFMEEPGMAVQVRESKHPYNNNTNFEDKVQIPGAIYLSIKFDSQCNTEEGCDELLMSSSSDFQQDRHSFSGSPQKWNDFELPGDTLYYRFTSDMSNTEWGYKFTVTAGHLGRFQTGFEILKQMLSEERVIPHLPLARIWEWQVGVACRQTGHQPCYSPLWQLFTHMENNICHDVTKPGILLPLHRALAELFFVTENRVTVMLVLIKCFYLLALNSEDHLHRCTAQALRNIAAISLAINYPNKSTSFWNV</sequence>
<dbReference type="InterPro" id="IPR000433">
    <property type="entry name" value="Znf_ZZ"/>
</dbReference>
<dbReference type="InterPro" id="IPR002048">
    <property type="entry name" value="EF_hand_dom"/>
</dbReference>
<feature type="region of interest" description="Disordered" evidence="5">
    <location>
        <begin position="1"/>
        <end position="40"/>
    </location>
</feature>
<dbReference type="InterPro" id="IPR008979">
    <property type="entry name" value="Galactose-bd-like_sf"/>
</dbReference>
<dbReference type="InterPro" id="IPR040099">
    <property type="entry name" value="ZZEF1"/>
</dbReference>
<keyword evidence="1" id="KW-0479">Metal-binding</keyword>
<keyword evidence="10" id="KW-1185">Reference proteome</keyword>
<evidence type="ECO:0000313" key="9">
    <source>
        <dbReference type="Ensembl" id="ENSPCLP00000004721.1"/>
    </source>
</evidence>
<dbReference type="SMART" id="SM01337">
    <property type="entry name" value="APC10"/>
    <property type="match status" value="1"/>
</dbReference>